<dbReference type="InterPro" id="IPR055414">
    <property type="entry name" value="LRR_R13L4/SHOC2-like"/>
</dbReference>
<dbReference type="SUPFAM" id="SSF52540">
    <property type="entry name" value="P-loop containing nucleoside triphosphate hydrolases"/>
    <property type="match status" value="1"/>
</dbReference>
<reference evidence="8" key="2">
    <citation type="journal article" date="2023" name="Int. J. Mol. Sci.">
        <title>De Novo Assembly and Annotation of 11 Diverse Shrub Willow (Salix) Genomes Reveals Novel Gene Organization in Sex-Linked Regions.</title>
        <authorList>
            <person name="Hyden B."/>
            <person name="Feng K."/>
            <person name="Yates T.B."/>
            <person name="Jawdy S."/>
            <person name="Cereghino C."/>
            <person name="Smart L.B."/>
            <person name="Muchero W."/>
        </authorList>
    </citation>
    <scope>NUCLEOTIDE SEQUENCE [LARGE SCALE GENOMIC DNA]</scope>
    <source>
        <tissue evidence="8">Shoot tip</tissue>
    </source>
</reference>
<evidence type="ECO:0000256" key="2">
    <source>
        <dbReference type="ARBA" id="ARBA00022741"/>
    </source>
</evidence>
<evidence type="ECO:0000313" key="9">
    <source>
        <dbReference type="Proteomes" id="UP001151529"/>
    </source>
</evidence>
<dbReference type="OrthoDB" id="5986190at2759"/>
<dbReference type="InterPro" id="IPR036388">
    <property type="entry name" value="WH-like_DNA-bd_sf"/>
</dbReference>
<evidence type="ECO:0000259" key="6">
    <source>
        <dbReference type="Pfam" id="PF23559"/>
    </source>
</evidence>
<dbReference type="Pfam" id="PF18052">
    <property type="entry name" value="Rx_N"/>
    <property type="match status" value="1"/>
</dbReference>
<dbReference type="GO" id="GO:0098542">
    <property type="term" value="P:defense response to other organism"/>
    <property type="evidence" value="ECO:0007669"/>
    <property type="project" value="TreeGrafter"/>
</dbReference>
<reference evidence="8" key="1">
    <citation type="submission" date="2022-11" db="EMBL/GenBank/DDBJ databases">
        <authorList>
            <person name="Hyden B.L."/>
            <person name="Feng K."/>
            <person name="Yates T."/>
            <person name="Jawdy S."/>
            <person name="Smart L.B."/>
            <person name="Muchero W."/>
        </authorList>
    </citation>
    <scope>NUCLEOTIDE SEQUENCE</scope>
    <source>
        <tissue evidence="8">Shoot tip</tissue>
    </source>
</reference>
<dbReference type="InterPro" id="IPR058922">
    <property type="entry name" value="WHD_DRP"/>
</dbReference>
<feature type="domain" description="Disease resistance R13L4/SHOC-2-like LRR" evidence="7">
    <location>
        <begin position="551"/>
        <end position="872"/>
    </location>
</feature>
<dbReference type="Gene3D" id="1.20.5.4130">
    <property type="match status" value="1"/>
</dbReference>
<evidence type="ECO:0000259" key="7">
    <source>
        <dbReference type="Pfam" id="PF23598"/>
    </source>
</evidence>
<dbReference type="Proteomes" id="UP001151529">
    <property type="component" value="Chromosome 17"/>
</dbReference>
<dbReference type="PANTHER" id="PTHR23155">
    <property type="entry name" value="DISEASE RESISTANCE PROTEIN RP"/>
    <property type="match status" value="1"/>
</dbReference>
<accession>A0A9Q0PA48</accession>
<dbReference type="Gene3D" id="1.10.8.430">
    <property type="entry name" value="Helical domain of apoptotic protease-activating factors"/>
    <property type="match status" value="1"/>
</dbReference>
<dbReference type="InterPro" id="IPR027417">
    <property type="entry name" value="P-loop_NTPase"/>
</dbReference>
<keyword evidence="2" id="KW-0547">Nucleotide-binding</keyword>
<dbReference type="Pfam" id="PF23559">
    <property type="entry name" value="WHD_DRP"/>
    <property type="match status" value="1"/>
</dbReference>
<dbReference type="FunFam" id="1.10.10.10:FF:000322">
    <property type="entry name" value="Probable disease resistance protein At1g63360"/>
    <property type="match status" value="1"/>
</dbReference>
<dbReference type="PANTHER" id="PTHR23155:SF1052">
    <property type="entry name" value="DISEASE RESISTANCE PROTEIN RPM1"/>
    <property type="match status" value="1"/>
</dbReference>
<evidence type="ECO:0000259" key="5">
    <source>
        <dbReference type="Pfam" id="PF18052"/>
    </source>
</evidence>
<dbReference type="SUPFAM" id="SSF52058">
    <property type="entry name" value="L domain-like"/>
    <property type="match status" value="1"/>
</dbReference>
<keyword evidence="3" id="KW-0611">Plant defense</keyword>
<feature type="domain" description="Disease resistance protein winged helix" evidence="6">
    <location>
        <begin position="433"/>
        <end position="505"/>
    </location>
</feature>
<dbReference type="Gene3D" id="1.10.10.10">
    <property type="entry name" value="Winged helix-like DNA-binding domain superfamily/Winged helix DNA-binding domain"/>
    <property type="match status" value="1"/>
</dbReference>
<feature type="domain" description="Disease resistance N-terminal" evidence="5">
    <location>
        <begin position="5"/>
        <end position="78"/>
    </location>
</feature>
<dbReference type="InterPro" id="IPR041118">
    <property type="entry name" value="Rx_N"/>
</dbReference>
<evidence type="ECO:0000256" key="1">
    <source>
        <dbReference type="ARBA" id="ARBA00022737"/>
    </source>
</evidence>
<dbReference type="PRINTS" id="PR00364">
    <property type="entry name" value="DISEASERSIST"/>
</dbReference>
<dbReference type="InterPro" id="IPR042197">
    <property type="entry name" value="Apaf_helical"/>
</dbReference>
<dbReference type="Gene3D" id="3.40.50.300">
    <property type="entry name" value="P-loop containing nucleotide triphosphate hydrolases"/>
    <property type="match status" value="1"/>
</dbReference>
<comment type="caution">
    <text evidence="8">The sequence shown here is derived from an EMBL/GenBank/DDBJ whole genome shotgun (WGS) entry which is preliminary data.</text>
</comment>
<keyword evidence="9" id="KW-1185">Reference proteome</keyword>
<evidence type="ECO:0000256" key="3">
    <source>
        <dbReference type="ARBA" id="ARBA00022821"/>
    </source>
</evidence>
<feature type="domain" description="NB-ARC" evidence="4">
    <location>
        <begin position="174"/>
        <end position="333"/>
    </location>
</feature>
<sequence>MAEVAVEYLVRKLKDRILFETDKRSAAELNSIKIEFEKLRPFLKNADWRKMMVADNSIVKWVTDVINLVYEVEDVIDKDCGRIKQSYGSLSSLVDFVSEFFNYGTTSNKPQISYKPLLVHVSEKFKELEATRKHLSLYGDITKARRENLIQHSKSSHKLPLTNMIGRNKEFMMLKELLLQVVEADRPYLVAVTGNEGVGKTTLVLRVYESVQKHFDCSAWLSVCGRSITGILRNMASDFSRSHSGMKPLSNLDKKGDKDLANMIHDYLGGKNFLLVLDGLDTLDTFEDIKCALPPRCRGKVVVTTSNSAIPAVICRHVLHLDPLLAEDGLGLLRGRALLQQYVLGEVPWPSTVKLVEKKILHICEGIPLSIATMGSLLSTINLEEVENWNEVLHMLEEANQCMPQSDLIKKVITVCYFSLPAMLKCCFLYCGMFPRHCDIQCKRLIRLWVAEGFTGRQLFGITEEESAKYILEELIQRNLLQVARVGINGEVVSCTLLQPVHNFICDMSQKDQIFSVYESTHQVWPLKASHFVAIHGEIDNITPNPLPREIRSFHFFGGGSNQTGILLNLVSKVKLLHVLDLQNIPIDTLPDEIGDLVELRYLDLRNTGLHELPSSLQNLCELQTLDVRNTPVRALPSGFDNLKMLKHLLLADSYGNRVVKLDAEIMFLKDLQTLAGVKLTQNVALGLNHLPKLLKLSVGEVEGGKNSLCLSESINQMKDLNSLTIKCAWRKEVQIQISNPLDNLEKLRVGGWIRDLQTWVSRLSSLKYLHLWDCMLNQDPISSLQHLPNLVVLSLSKAFKGKQISCDNIAGYPKLKRLSIFHFEELAEWTKIEEGSMEKLQILTIGWCRQLKLPPRGLESLKDLETLQITSMSLEFAEEAKAISRSSGLNFSVVEQFASQNSSTESYLTNNLTALLAGLNGLLQTIFTNCLGQENHSAETVLSFIVDTYKRRMTVYGFTGLVILCLLIS</sequence>
<dbReference type="GO" id="GO:0043531">
    <property type="term" value="F:ADP binding"/>
    <property type="evidence" value="ECO:0007669"/>
    <property type="project" value="InterPro"/>
</dbReference>
<evidence type="ECO:0000313" key="8">
    <source>
        <dbReference type="EMBL" id="KAJ6684463.1"/>
    </source>
</evidence>
<organism evidence="8 9">
    <name type="scientific">Salix viminalis</name>
    <name type="common">Common osier</name>
    <name type="synonym">Basket willow</name>
    <dbReference type="NCBI Taxonomy" id="40686"/>
    <lineage>
        <taxon>Eukaryota</taxon>
        <taxon>Viridiplantae</taxon>
        <taxon>Streptophyta</taxon>
        <taxon>Embryophyta</taxon>
        <taxon>Tracheophyta</taxon>
        <taxon>Spermatophyta</taxon>
        <taxon>Magnoliopsida</taxon>
        <taxon>eudicotyledons</taxon>
        <taxon>Gunneridae</taxon>
        <taxon>Pentapetalae</taxon>
        <taxon>rosids</taxon>
        <taxon>fabids</taxon>
        <taxon>Malpighiales</taxon>
        <taxon>Salicaceae</taxon>
        <taxon>Saliceae</taxon>
        <taxon>Salix</taxon>
    </lineage>
</organism>
<dbReference type="InterPro" id="IPR044974">
    <property type="entry name" value="Disease_R_plants"/>
</dbReference>
<dbReference type="InterPro" id="IPR002182">
    <property type="entry name" value="NB-ARC"/>
</dbReference>
<dbReference type="EMBL" id="JAPFFL010000013">
    <property type="protein sequence ID" value="KAJ6684462.1"/>
    <property type="molecule type" value="Genomic_DNA"/>
</dbReference>
<dbReference type="Pfam" id="PF23598">
    <property type="entry name" value="LRR_14"/>
    <property type="match status" value="1"/>
</dbReference>
<dbReference type="Gene3D" id="3.80.10.10">
    <property type="entry name" value="Ribonuclease Inhibitor"/>
    <property type="match status" value="1"/>
</dbReference>
<dbReference type="InterPro" id="IPR032675">
    <property type="entry name" value="LRR_dom_sf"/>
</dbReference>
<dbReference type="EMBL" id="JAPFFL010000013">
    <property type="protein sequence ID" value="KAJ6684463.1"/>
    <property type="molecule type" value="Genomic_DNA"/>
</dbReference>
<dbReference type="AlphaFoldDB" id="A0A9Q0PA48"/>
<keyword evidence="1" id="KW-0677">Repeat</keyword>
<protein>
    <submittedName>
        <fullName evidence="8">DISEASE RESISTANCE PROTEIN RP</fullName>
    </submittedName>
</protein>
<proteinExistence type="predicted"/>
<name>A0A9Q0PA48_SALVM</name>
<evidence type="ECO:0000259" key="4">
    <source>
        <dbReference type="Pfam" id="PF00931"/>
    </source>
</evidence>
<dbReference type="Pfam" id="PF00931">
    <property type="entry name" value="NB-ARC"/>
    <property type="match status" value="1"/>
</dbReference>
<gene>
    <name evidence="8" type="ORF">OIU85_008091</name>
</gene>